<evidence type="ECO:0000313" key="4">
    <source>
        <dbReference type="Proteomes" id="UP000008021"/>
    </source>
</evidence>
<dbReference type="EnsemblPlants" id="OMERI03G26340.1">
    <property type="protein sequence ID" value="OMERI03G26340.1"/>
    <property type="gene ID" value="OMERI03G26340"/>
</dbReference>
<feature type="region of interest" description="Disordered" evidence="1">
    <location>
        <begin position="21"/>
        <end position="135"/>
    </location>
</feature>
<accession>A0A0E0D4Q9</accession>
<keyword evidence="2" id="KW-0732">Signal</keyword>
<reference evidence="3" key="1">
    <citation type="submission" date="2015-04" db="UniProtKB">
        <authorList>
            <consortium name="EnsemblPlants"/>
        </authorList>
    </citation>
    <scope>IDENTIFICATION</scope>
</reference>
<evidence type="ECO:0000313" key="3">
    <source>
        <dbReference type="EnsemblPlants" id="OMERI03G26340.1"/>
    </source>
</evidence>
<evidence type="ECO:0000256" key="2">
    <source>
        <dbReference type="SAM" id="SignalP"/>
    </source>
</evidence>
<dbReference type="STRING" id="40149.A0A0E0D4Q9"/>
<feature type="compositionally biased region" description="Basic and acidic residues" evidence="1">
    <location>
        <begin position="39"/>
        <end position="53"/>
    </location>
</feature>
<feature type="signal peptide" evidence="2">
    <location>
        <begin position="1"/>
        <end position="22"/>
    </location>
</feature>
<dbReference type="GO" id="GO:0017148">
    <property type="term" value="P:negative regulation of translation"/>
    <property type="evidence" value="ECO:0007669"/>
    <property type="project" value="InterPro"/>
</dbReference>
<feature type="compositionally biased region" description="Pro residues" evidence="1">
    <location>
        <begin position="110"/>
        <end position="135"/>
    </location>
</feature>
<dbReference type="GO" id="GO:0030598">
    <property type="term" value="F:rRNA N-glycosylase activity"/>
    <property type="evidence" value="ECO:0007669"/>
    <property type="project" value="InterPro"/>
</dbReference>
<feature type="chain" id="PRO_5002356832" evidence="2">
    <location>
        <begin position="23"/>
        <end position="256"/>
    </location>
</feature>
<dbReference type="InterPro" id="IPR036041">
    <property type="entry name" value="Ribosome-inact_prot_sf"/>
</dbReference>
<dbReference type="AlphaFoldDB" id="A0A0E0D4Q9"/>
<dbReference type="Gramene" id="OMERI03G26340.1">
    <property type="protein sequence ID" value="OMERI03G26340.1"/>
    <property type="gene ID" value="OMERI03G26340"/>
</dbReference>
<protein>
    <submittedName>
        <fullName evidence="3">Uncharacterized protein</fullName>
    </submittedName>
</protein>
<organism evidence="3">
    <name type="scientific">Oryza meridionalis</name>
    <dbReference type="NCBI Taxonomy" id="40149"/>
    <lineage>
        <taxon>Eukaryota</taxon>
        <taxon>Viridiplantae</taxon>
        <taxon>Streptophyta</taxon>
        <taxon>Embryophyta</taxon>
        <taxon>Tracheophyta</taxon>
        <taxon>Spermatophyta</taxon>
        <taxon>Magnoliopsida</taxon>
        <taxon>Liliopsida</taxon>
        <taxon>Poales</taxon>
        <taxon>Poaceae</taxon>
        <taxon>BOP clade</taxon>
        <taxon>Oryzoideae</taxon>
        <taxon>Oryzeae</taxon>
        <taxon>Oryzinae</taxon>
        <taxon>Oryza</taxon>
    </lineage>
</organism>
<evidence type="ECO:0000256" key="1">
    <source>
        <dbReference type="SAM" id="MobiDB-lite"/>
    </source>
</evidence>
<feature type="compositionally biased region" description="Basic residues" evidence="1">
    <location>
        <begin position="98"/>
        <end position="109"/>
    </location>
</feature>
<proteinExistence type="predicted"/>
<dbReference type="HOGENOM" id="CLU_1087333_0_0_1"/>
<name>A0A0E0D4Q9_9ORYZ</name>
<dbReference type="Proteomes" id="UP000008021">
    <property type="component" value="Chromosome 3"/>
</dbReference>
<feature type="compositionally biased region" description="Pro residues" evidence="1">
    <location>
        <begin position="72"/>
        <end position="85"/>
    </location>
</feature>
<reference evidence="3" key="2">
    <citation type="submission" date="2018-05" db="EMBL/GenBank/DDBJ databases">
        <title>OmerRS3 (Oryza meridionalis Reference Sequence Version 3).</title>
        <authorList>
            <person name="Zhang J."/>
            <person name="Kudrna D."/>
            <person name="Lee S."/>
            <person name="Talag J."/>
            <person name="Welchert J."/>
            <person name="Wing R.A."/>
        </authorList>
    </citation>
    <scope>NUCLEOTIDE SEQUENCE [LARGE SCALE GENOMIC DNA]</scope>
    <source>
        <strain evidence="3">cv. OR44</strain>
    </source>
</reference>
<dbReference type="SUPFAM" id="SSF56371">
    <property type="entry name" value="Ribosome inactivating proteins (RIP)"/>
    <property type="match status" value="1"/>
</dbReference>
<keyword evidence="4" id="KW-1185">Reference proteome</keyword>
<sequence>MAAAPLLFVLLLVSLGAGGARRAVPHEPEGQAVHGGPARLRERRRDAGGEGGHHVRRRLRQPERPLARPARQRPPVPPRRPPPPASTAGGDHPSPVRQKLRRPRRRRPQPAHPPPWGPPPGRTPPRCSPPTPPPRALATMTLLLCEPLRLRPIAQAVLEAGRMGRAPAREQARIADEHLPYIEHWDAMWHELGRWRRRGEWGGPFTGVLRERANIGSAEEALAVVGWTFRQKLLGDGSAAAMCRTESTDLYDKLLS</sequence>